<gene>
    <name evidence="1" type="ORF">SAMN05421807_1338</name>
</gene>
<protein>
    <recommendedName>
        <fullName evidence="3">Phage head-tail joining protein</fullName>
    </recommendedName>
</protein>
<sequence length="122" mass="14110">MQPFKYKPPRVNAGDLRTPVTFYEYAPNPGPEPGEQEKQVLYDCMAKVDEVWLKDLELAKSNGTLSDVTLTVRDPLQDYIPSDDHYLSIDAPEYRNKRYNIKHVQPDLQNKKFITVVGRLVK</sequence>
<evidence type="ECO:0000313" key="1">
    <source>
        <dbReference type="EMBL" id="SHI02224.1"/>
    </source>
</evidence>
<evidence type="ECO:0008006" key="3">
    <source>
        <dbReference type="Google" id="ProtNLM"/>
    </source>
</evidence>
<name>A0A1M5XRQ7_9BACI</name>
<dbReference type="EMBL" id="FQXD01000033">
    <property type="protein sequence ID" value="SHI02224.1"/>
    <property type="molecule type" value="Genomic_DNA"/>
</dbReference>
<organism evidence="1 2">
    <name type="scientific">Virgibacillus chiguensis</name>
    <dbReference type="NCBI Taxonomy" id="411959"/>
    <lineage>
        <taxon>Bacteria</taxon>
        <taxon>Bacillati</taxon>
        <taxon>Bacillota</taxon>
        <taxon>Bacilli</taxon>
        <taxon>Bacillales</taxon>
        <taxon>Bacillaceae</taxon>
        <taxon>Virgibacillus</taxon>
    </lineage>
</organism>
<accession>A0A1M5XRQ7</accession>
<reference evidence="2" key="1">
    <citation type="submission" date="2016-11" db="EMBL/GenBank/DDBJ databases">
        <authorList>
            <person name="Varghese N."/>
            <person name="Submissions S."/>
        </authorList>
    </citation>
    <scope>NUCLEOTIDE SEQUENCE [LARGE SCALE GENOMIC DNA]</scope>
    <source>
        <strain evidence="2">CGMCC 1.6496</strain>
    </source>
</reference>
<keyword evidence="2" id="KW-1185">Reference proteome</keyword>
<proteinExistence type="predicted"/>
<dbReference type="RefSeq" id="WP_244527780.1">
    <property type="nucleotide sequence ID" value="NZ_FQXD01000033.1"/>
</dbReference>
<evidence type="ECO:0000313" key="2">
    <source>
        <dbReference type="Proteomes" id="UP000184079"/>
    </source>
</evidence>
<dbReference type="AlphaFoldDB" id="A0A1M5XRQ7"/>
<dbReference type="Proteomes" id="UP000184079">
    <property type="component" value="Unassembled WGS sequence"/>
</dbReference>